<organism evidence="3 4">
    <name type="scientific">Fusarium austroamericanum</name>
    <dbReference type="NCBI Taxonomy" id="282268"/>
    <lineage>
        <taxon>Eukaryota</taxon>
        <taxon>Fungi</taxon>
        <taxon>Dikarya</taxon>
        <taxon>Ascomycota</taxon>
        <taxon>Pezizomycotina</taxon>
        <taxon>Sordariomycetes</taxon>
        <taxon>Hypocreomycetidae</taxon>
        <taxon>Hypocreales</taxon>
        <taxon>Nectriaceae</taxon>
        <taxon>Fusarium</taxon>
    </lineage>
</organism>
<proteinExistence type="predicted"/>
<feature type="transmembrane region" description="Helical" evidence="2">
    <location>
        <begin position="200"/>
        <end position="219"/>
    </location>
</feature>
<dbReference type="PANTHER" id="PTHR37544">
    <property type="entry name" value="SPRAY-RELATED"/>
    <property type="match status" value="1"/>
</dbReference>
<feature type="transmembrane region" description="Helical" evidence="2">
    <location>
        <begin position="509"/>
        <end position="526"/>
    </location>
</feature>
<feature type="region of interest" description="Disordered" evidence="1">
    <location>
        <begin position="1"/>
        <end position="33"/>
    </location>
</feature>
<evidence type="ECO:0000256" key="2">
    <source>
        <dbReference type="SAM" id="Phobius"/>
    </source>
</evidence>
<evidence type="ECO:0000313" key="4">
    <source>
        <dbReference type="Proteomes" id="UP000537989"/>
    </source>
</evidence>
<name>A0AAN5Z1D0_FUSAU</name>
<keyword evidence="2" id="KW-0472">Membrane</keyword>
<feature type="region of interest" description="Disordered" evidence="1">
    <location>
        <begin position="683"/>
        <end position="711"/>
    </location>
</feature>
<evidence type="ECO:0000313" key="3">
    <source>
        <dbReference type="EMBL" id="KAF5229852.1"/>
    </source>
</evidence>
<protein>
    <submittedName>
        <fullName evidence="3">Uncharacterized protein</fullName>
    </submittedName>
</protein>
<accession>A0AAN5Z1D0</accession>
<feature type="compositionally biased region" description="Basic and acidic residues" evidence="1">
    <location>
        <begin position="683"/>
        <end position="694"/>
    </location>
</feature>
<dbReference type="PANTHER" id="PTHR37544:SF3">
    <property type="entry name" value="SPRAY"/>
    <property type="match status" value="1"/>
</dbReference>
<keyword evidence="4" id="KW-1185">Reference proteome</keyword>
<dbReference type="AlphaFoldDB" id="A0AAN5Z1D0"/>
<keyword evidence="2" id="KW-1133">Transmembrane helix</keyword>
<feature type="transmembrane region" description="Helical" evidence="2">
    <location>
        <begin position="102"/>
        <end position="122"/>
    </location>
</feature>
<gene>
    <name evidence="3" type="ORF">FAUST_10151</name>
</gene>
<feature type="compositionally biased region" description="Polar residues" evidence="1">
    <location>
        <begin position="1"/>
        <end position="10"/>
    </location>
</feature>
<comment type="caution">
    <text evidence="3">The sequence shown here is derived from an EMBL/GenBank/DDBJ whole genome shotgun (WGS) entry which is preliminary data.</text>
</comment>
<dbReference type="Proteomes" id="UP000537989">
    <property type="component" value="Unassembled WGS sequence"/>
</dbReference>
<keyword evidence="2" id="KW-0812">Transmembrane</keyword>
<feature type="transmembrane region" description="Helical" evidence="2">
    <location>
        <begin position="158"/>
        <end position="180"/>
    </location>
</feature>
<reference evidence="3 4" key="1">
    <citation type="submission" date="2020-02" db="EMBL/GenBank/DDBJ databases">
        <title>Identification and distribution of gene clusters putatively required for synthesis of sphingolipid metabolism inhibitors in phylogenetically diverse species of the filamentous fungus Fusarium.</title>
        <authorList>
            <person name="Kim H.-S."/>
            <person name="Busman M."/>
            <person name="Brown D.W."/>
            <person name="Divon H."/>
            <person name="Uhlig S."/>
            <person name="Proctor R.H."/>
        </authorList>
    </citation>
    <scope>NUCLEOTIDE SEQUENCE [LARGE SCALE GENOMIC DNA]</scope>
    <source>
        <strain evidence="3 4">NRRL 2903</strain>
    </source>
</reference>
<dbReference type="EMBL" id="JAAMOD010000377">
    <property type="protein sequence ID" value="KAF5229852.1"/>
    <property type="molecule type" value="Genomic_DNA"/>
</dbReference>
<feature type="transmembrane region" description="Helical" evidence="2">
    <location>
        <begin position="469"/>
        <end position="489"/>
    </location>
</feature>
<feature type="transmembrane region" description="Helical" evidence="2">
    <location>
        <begin position="67"/>
        <end position="90"/>
    </location>
</feature>
<evidence type="ECO:0000256" key="1">
    <source>
        <dbReference type="SAM" id="MobiDB-lite"/>
    </source>
</evidence>
<feature type="compositionally biased region" description="Polar residues" evidence="1">
    <location>
        <begin position="701"/>
        <end position="711"/>
    </location>
</feature>
<sequence>MRLVNNQLAPNNGEPDHTADDGLESPGPRSSSIKQPGCFLPLSDEDMVQHPELPELNYKPLSLEDGYLVFLTFWFIVCFLGVISLAVFSQLQLPWLHLESHYGYNLWLHSPAIVGFIITVLWRGTLQSYNRIIPYVRMANLPISQDSSGNLSHSGPSFLNAPLTGIPGTMVNFSALLTLWNSRDYLSFASGIFQLVKDKSAMIVYLWLFVVTISVALHLRKNRKGLKWSPSTLAAQLALIQGSNILSKFKDIPTERRWPLDLVMAKWGTEAIIHGVRFLPRTTSQGTDHMIDPNCVSRSESIPDDPSHVRSPEILVDRNQNQNRAIMETLNPIEAHSGNATAALTAAIVAWISGDIYRPFSFPLRHITHASYMPNIIPMVIRDIIFTLLPAIPFGIFNATILNADIYQRTMMPVQNMVKPLPDKDRKRLCPSEAAIKGATAYDSMLLDYITPDLVSCILKAVNAGHYKIVLGTILATLCNSVFIVSGSLFVFSDRDNSGYAVRVQPRNFYAAFSIMIVYCISIWILRPRGAIKTCRPIHTLMDLAMLTHPSHILKCPEFWVQNCSDIEDHLKSQVLLADGLYRFGVYNGMDTHDYVGISICEVPAAWTLSTIDIASLHYSTQSAKDALKFGVYDSSSLSFTQEFLVGGPRTWLKHKGVFSNEHRSWSKRARKLVGRTKKIDSEAELPYDPRNDDGYDIAEGSSSSYHQPSR</sequence>